<organism evidence="2 3">
    <name type="scientific">Bergeyella cardium</name>
    <dbReference type="NCBI Taxonomy" id="1585976"/>
    <lineage>
        <taxon>Bacteria</taxon>
        <taxon>Pseudomonadati</taxon>
        <taxon>Bacteroidota</taxon>
        <taxon>Flavobacteriia</taxon>
        <taxon>Flavobacteriales</taxon>
        <taxon>Weeksellaceae</taxon>
        <taxon>Bergeyella</taxon>
    </lineage>
</organism>
<evidence type="ECO:0000313" key="2">
    <source>
        <dbReference type="EMBL" id="QHN64662.1"/>
    </source>
</evidence>
<dbReference type="InterPro" id="IPR036291">
    <property type="entry name" value="NAD(P)-bd_dom_sf"/>
</dbReference>
<dbReference type="SUPFAM" id="SSF51735">
    <property type="entry name" value="NAD(P)-binding Rossmann-fold domains"/>
    <property type="match status" value="1"/>
</dbReference>
<evidence type="ECO:0000313" key="3">
    <source>
        <dbReference type="Proteomes" id="UP000464318"/>
    </source>
</evidence>
<accession>A0A6P1QRE8</accession>
<sequence length="378" mass="42425">MLKILITGGAGFIGSNLSLELIDKGHKVTVLDNLSPQIHSTHPLENSPLYRSIHNKVHFIHGDVTNISDWERAIKDQEVIVHLAAETGTGQSMYQVNKYTEVNVLGTSKMLDVLINTPSHSIKKVILASSRALYGEGKYLHPEIGIVYPTQRRVEDMKKGDFEVKYNDDQLLTPLPTDENSKTHPISLYGITKHTQEQMIMTLCAAIGIPAVSLRYQNVYGEGQSLLNPYTGILSIFSAQILNGNDINIFEDGKESRDFIHISDVIDATIKAIEKTEANNHIFNVGTGINTDIITVANELIRNYNRTTNAETSGLFRIGDIRHNFADITKIKNLLSFHPKVNFKEGIQKFTQWVIKQSIKDVKFKESIEEMKKKGLLK</sequence>
<dbReference type="PRINTS" id="PR01713">
    <property type="entry name" value="NUCEPIMERASE"/>
</dbReference>
<dbReference type="OrthoDB" id="9801785at2"/>
<reference evidence="2 3" key="1">
    <citation type="submission" date="2018-04" db="EMBL/GenBank/DDBJ databases">
        <title>Characteristic and Complete Genome Sequencing of A Novel Member of Infective Endocarditis Causative Bacteria: Bergeyella cardium QL-PH.</title>
        <authorList>
            <person name="Pan H."/>
            <person name="Sun E."/>
            <person name="Zhang Y."/>
        </authorList>
    </citation>
    <scope>NUCLEOTIDE SEQUENCE [LARGE SCALE GENOMIC DNA]</scope>
    <source>
        <strain evidence="2 3">HPQL</strain>
    </source>
</reference>
<dbReference type="KEGG" id="bcad:DBX24_01520"/>
<dbReference type="PANTHER" id="PTHR43000">
    <property type="entry name" value="DTDP-D-GLUCOSE 4,6-DEHYDRATASE-RELATED"/>
    <property type="match status" value="1"/>
</dbReference>
<keyword evidence="3" id="KW-1185">Reference proteome</keyword>
<dbReference type="RefSeq" id="WP_160223761.1">
    <property type="nucleotide sequence ID" value="NZ_CP029149.1"/>
</dbReference>
<protein>
    <submittedName>
        <fullName evidence="2">NAD-dependent epimerase/dehydratase family protein</fullName>
    </submittedName>
</protein>
<proteinExistence type="inferred from homology"/>
<gene>
    <name evidence="2" type="ORF">DBX24_01520</name>
</gene>
<dbReference type="Proteomes" id="UP000464318">
    <property type="component" value="Chromosome"/>
</dbReference>
<dbReference type="Gene3D" id="3.40.50.720">
    <property type="entry name" value="NAD(P)-binding Rossmann-like Domain"/>
    <property type="match status" value="1"/>
</dbReference>
<dbReference type="AlphaFoldDB" id="A0A6P1QRE8"/>
<dbReference type="InterPro" id="IPR001509">
    <property type="entry name" value="Epimerase_deHydtase"/>
</dbReference>
<comment type="similarity">
    <text evidence="1">Belongs to the NAD(P)-dependent epimerase/dehydratase family.</text>
</comment>
<evidence type="ECO:0000256" key="1">
    <source>
        <dbReference type="ARBA" id="ARBA00007637"/>
    </source>
</evidence>
<name>A0A6P1QRE8_9FLAO</name>
<dbReference type="EMBL" id="CP029149">
    <property type="protein sequence ID" value="QHN64662.1"/>
    <property type="molecule type" value="Genomic_DNA"/>
</dbReference>
<dbReference type="Pfam" id="PF01370">
    <property type="entry name" value="Epimerase"/>
    <property type="match status" value="2"/>
</dbReference>